<dbReference type="AlphaFoldDB" id="A0A0Q9Y1R9"/>
<feature type="domain" description="DNA replication/recombination mediator RecO N-terminal" evidence="8">
    <location>
        <begin position="4"/>
        <end position="80"/>
    </location>
</feature>
<dbReference type="Gene3D" id="2.40.50.140">
    <property type="entry name" value="Nucleic acid-binding proteins"/>
    <property type="match status" value="1"/>
</dbReference>
<dbReference type="HAMAP" id="MF_00201">
    <property type="entry name" value="RecO"/>
    <property type="match status" value="1"/>
</dbReference>
<dbReference type="InterPro" id="IPR042242">
    <property type="entry name" value="RecO_C"/>
</dbReference>
<dbReference type="NCBIfam" id="TIGR00613">
    <property type="entry name" value="reco"/>
    <property type="match status" value="1"/>
</dbReference>
<gene>
    <name evidence="7" type="primary">recO</name>
    <name evidence="9" type="ORF">ACA29_05540</name>
</gene>
<proteinExistence type="inferred from homology"/>
<reference evidence="9 10" key="1">
    <citation type="submission" date="2015-06" db="EMBL/GenBank/DDBJ databases">
        <title>Genome sequencing project of Bacillus galactosidilyticus PL133.</title>
        <authorList>
            <person name="Gaiero J."/>
            <person name="Nicol R."/>
            <person name="Habash M."/>
        </authorList>
    </citation>
    <scope>NUCLEOTIDE SEQUENCE [LARGE SCALE GENOMIC DNA]</scope>
    <source>
        <strain evidence="9 10">PL133</strain>
    </source>
</reference>
<dbReference type="EMBL" id="LGPB01000055">
    <property type="protein sequence ID" value="KRG14972.1"/>
    <property type="molecule type" value="Genomic_DNA"/>
</dbReference>
<dbReference type="GO" id="GO:0043590">
    <property type="term" value="C:bacterial nucleoid"/>
    <property type="evidence" value="ECO:0007669"/>
    <property type="project" value="TreeGrafter"/>
</dbReference>
<name>A0A0Q9Y1R9_9BACI</name>
<evidence type="ECO:0000256" key="4">
    <source>
        <dbReference type="ARBA" id="ARBA00023172"/>
    </source>
</evidence>
<accession>A0A0Q9Y1R9</accession>
<evidence type="ECO:0000256" key="7">
    <source>
        <dbReference type="HAMAP-Rule" id="MF_00201"/>
    </source>
</evidence>
<organism evidence="9 10">
    <name type="scientific">Lederbergia galactosidilytica</name>
    <dbReference type="NCBI Taxonomy" id="217031"/>
    <lineage>
        <taxon>Bacteria</taxon>
        <taxon>Bacillati</taxon>
        <taxon>Bacillota</taxon>
        <taxon>Bacilli</taxon>
        <taxon>Bacillales</taxon>
        <taxon>Bacillaceae</taxon>
        <taxon>Lederbergia</taxon>
    </lineage>
</organism>
<dbReference type="InterPro" id="IPR022572">
    <property type="entry name" value="DNA_rep/recomb_RecO_N"/>
</dbReference>
<evidence type="ECO:0000256" key="5">
    <source>
        <dbReference type="ARBA" id="ARBA00023204"/>
    </source>
</evidence>
<dbReference type="Gene3D" id="1.20.1440.120">
    <property type="entry name" value="Recombination protein O, C-terminal domain"/>
    <property type="match status" value="1"/>
</dbReference>
<dbReference type="GO" id="GO:0006310">
    <property type="term" value="P:DNA recombination"/>
    <property type="evidence" value="ECO:0007669"/>
    <property type="project" value="UniProtKB-UniRule"/>
</dbReference>
<evidence type="ECO:0000256" key="1">
    <source>
        <dbReference type="ARBA" id="ARBA00007452"/>
    </source>
</evidence>
<keyword evidence="4 7" id="KW-0233">DNA recombination</keyword>
<dbReference type="InterPro" id="IPR003717">
    <property type="entry name" value="RecO"/>
</dbReference>
<evidence type="ECO:0000256" key="2">
    <source>
        <dbReference type="ARBA" id="ARBA00021310"/>
    </source>
</evidence>
<dbReference type="Proteomes" id="UP000053881">
    <property type="component" value="Unassembled WGS sequence"/>
</dbReference>
<dbReference type="SUPFAM" id="SSF57863">
    <property type="entry name" value="ArfGap/RecO-like zinc finger"/>
    <property type="match status" value="1"/>
</dbReference>
<evidence type="ECO:0000259" key="8">
    <source>
        <dbReference type="Pfam" id="PF11967"/>
    </source>
</evidence>
<evidence type="ECO:0000313" key="9">
    <source>
        <dbReference type="EMBL" id="KRG14972.1"/>
    </source>
</evidence>
<comment type="caution">
    <text evidence="9">The sequence shown here is derived from an EMBL/GenBank/DDBJ whole genome shotgun (WGS) entry which is preliminary data.</text>
</comment>
<dbReference type="Pfam" id="PF11967">
    <property type="entry name" value="RecO_N"/>
    <property type="match status" value="1"/>
</dbReference>
<dbReference type="InterPro" id="IPR037278">
    <property type="entry name" value="ARFGAP/RecO"/>
</dbReference>
<dbReference type="PANTHER" id="PTHR33991:SF1">
    <property type="entry name" value="DNA REPAIR PROTEIN RECO"/>
    <property type="match status" value="1"/>
</dbReference>
<keyword evidence="3 7" id="KW-0227">DNA damage</keyword>
<comment type="similarity">
    <text evidence="1 7">Belongs to the RecO family.</text>
</comment>
<evidence type="ECO:0000256" key="3">
    <source>
        <dbReference type="ARBA" id="ARBA00022763"/>
    </source>
</evidence>
<sequence length="256" mass="29469">MVNKFEGIVIRTTDYGESNKIVTIYTREAGKIAGMARGAKKPNNRLSRLSSVSQLFTYGYFVISGTRGLGTIQQGEMISSLRYIREDIYKTAYASYIVELLDKGTEEKESNPFLFELLYQTLIYINEGYDPDIITNIFEMKMLNVFGLYPEMNHCVLCGNTESQFGFSIKENGLICQDCLQKDPHYFPVSQNTIKLLRLFYFFDIHRLGSISVKEGTKKELRDVISTYYDEFSGLNLKTKRFLDQLGNWKLKLGED</sequence>
<dbReference type="SUPFAM" id="SSF50249">
    <property type="entry name" value="Nucleic acid-binding proteins"/>
    <property type="match status" value="1"/>
</dbReference>
<dbReference type="Pfam" id="PF02565">
    <property type="entry name" value="RecO_C"/>
    <property type="match status" value="1"/>
</dbReference>
<keyword evidence="5 7" id="KW-0234">DNA repair</keyword>
<evidence type="ECO:0000313" key="10">
    <source>
        <dbReference type="Proteomes" id="UP000053881"/>
    </source>
</evidence>
<dbReference type="GO" id="GO:0006302">
    <property type="term" value="P:double-strand break repair"/>
    <property type="evidence" value="ECO:0007669"/>
    <property type="project" value="TreeGrafter"/>
</dbReference>
<dbReference type="InterPro" id="IPR012340">
    <property type="entry name" value="NA-bd_OB-fold"/>
</dbReference>
<dbReference type="PATRIC" id="fig|217031.4.peg.1857"/>
<protein>
    <recommendedName>
        <fullName evidence="2 7">DNA repair protein RecO</fullName>
    </recommendedName>
    <alternativeName>
        <fullName evidence="6 7">Recombination protein O</fullName>
    </alternativeName>
</protein>
<comment type="function">
    <text evidence="7">Involved in DNA repair and RecF pathway recombination.</text>
</comment>
<evidence type="ECO:0000256" key="6">
    <source>
        <dbReference type="ARBA" id="ARBA00033409"/>
    </source>
</evidence>
<dbReference type="PANTHER" id="PTHR33991">
    <property type="entry name" value="DNA REPAIR PROTEIN RECO"/>
    <property type="match status" value="1"/>
</dbReference>